<dbReference type="Pfam" id="PF02254">
    <property type="entry name" value="TrkA_N"/>
    <property type="match status" value="1"/>
</dbReference>
<dbReference type="AlphaFoldDB" id="A0A382RLB5"/>
<dbReference type="Gene3D" id="3.30.70.1450">
    <property type="entry name" value="Regulator of K+ conductance, C-terminal domain"/>
    <property type="match status" value="1"/>
</dbReference>
<dbReference type="InterPro" id="IPR036721">
    <property type="entry name" value="RCK_C_sf"/>
</dbReference>
<evidence type="ECO:0000259" key="3">
    <source>
        <dbReference type="PROSITE" id="PS51202"/>
    </source>
</evidence>
<evidence type="ECO:0000256" key="1">
    <source>
        <dbReference type="SAM" id="Phobius"/>
    </source>
</evidence>
<sequence length="276" mass="30943">HRLTEAGRMFSVLLILVSFGSLAYCGSLIFGFILEGGIVTFMRKMKMEQQINQLQRHFIVCGFGRKGKAVCRHFAIHAMPFVVIEKNPEHIETARELGYLAVSGDASEDFVLEKSGIQKAVGLIAILGVDAENVFLVLSARQMKPEIQIVAWATVHESEKKLYRAGADRVLSPFELGGFQVVQSLIRPKVMDFLNRALDIENEELQLDQILVQEDSPISGKALKDCQFRNSLKVLGINRDGKHHYHVSGNDIFQTGDVLIVMGEPQDLKMFHSKFD</sequence>
<evidence type="ECO:0000259" key="2">
    <source>
        <dbReference type="PROSITE" id="PS51201"/>
    </source>
</evidence>
<organism evidence="4">
    <name type="scientific">marine metagenome</name>
    <dbReference type="NCBI Taxonomy" id="408172"/>
    <lineage>
        <taxon>unclassified sequences</taxon>
        <taxon>metagenomes</taxon>
        <taxon>ecological metagenomes</taxon>
    </lineage>
</organism>
<dbReference type="SUPFAM" id="SSF51735">
    <property type="entry name" value="NAD(P)-binding Rossmann-fold domains"/>
    <property type="match status" value="1"/>
</dbReference>
<dbReference type="InterPro" id="IPR036291">
    <property type="entry name" value="NAD(P)-bd_dom_sf"/>
</dbReference>
<feature type="transmembrane region" description="Helical" evidence="1">
    <location>
        <begin position="12"/>
        <end position="41"/>
    </location>
</feature>
<name>A0A382RLB5_9ZZZZ</name>
<evidence type="ECO:0008006" key="5">
    <source>
        <dbReference type="Google" id="ProtNLM"/>
    </source>
</evidence>
<dbReference type="PROSITE" id="PS51201">
    <property type="entry name" value="RCK_N"/>
    <property type="match status" value="1"/>
</dbReference>
<dbReference type="PANTHER" id="PTHR43833:SF9">
    <property type="entry name" value="POTASSIUM CHANNEL PROTEIN YUGO-RELATED"/>
    <property type="match status" value="1"/>
</dbReference>
<reference evidence="4" key="1">
    <citation type="submission" date="2018-05" db="EMBL/GenBank/DDBJ databases">
        <authorList>
            <person name="Lanie J.A."/>
            <person name="Ng W.-L."/>
            <person name="Kazmierczak K.M."/>
            <person name="Andrzejewski T.M."/>
            <person name="Davidsen T.M."/>
            <person name="Wayne K.J."/>
            <person name="Tettelin H."/>
            <person name="Glass J.I."/>
            <person name="Rusch D."/>
            <person name="Podicherti R."/>
            <person name="Tsui H.-C.T."/>
            <person name="Winkler M.E."/>
        </authorList>
    </citation>
    <scope>NUCLEOTIDE SEQUENCE</scope>
</reference>
<dbReference type="PROSITE" id="PS51202">
    <property type="entry name" value="RCK_C"/>
    <property type="match status" value="1"/>
</dbReference>
<dbReference type="Gene3D" id="3.40.50.720">
    <property type="entry name" value="NAD(P)-binding Rossmann-like Domain"/>
    <property type="match status" value="1"/>
</dbReference>
<dbReference type="EMBL" id="UINC01122316">
    <property type="protein sequence ID" value="SVC98052.1"/>
    <property type="molecule type" value="Genomic_DNA"/>
</dbReference>
<keyword evidence="1" id="KW-1133">Transmembrane helix</keyword>
<feature type="domain" description="RCK C-terminal" evidence="3">
    <location>
        <begin position="195"/>
        <end position="276"/>
    </location>
</feature>
<dbReference type="GO" id="GO:0006813">
    <property type="term" value="P:potassium ion transport"/>
    <property type="evidence" value="ECO:0007669"/>
    <property type="project" value="InterPro"/>
</dbReference>
<dbReference type="SUPFAM" id="SSF116726">
    <property type="entry name" value="TrkA C-terminal domain-like"/>
    <property type="match status" value="1"/>
</dbReference>
<dbReference type="InterPro" id="IPR003148">
    <property type="entry name" value="RCK_N"/>
</dbReference>
<protein>
    <recommendedName>
        <fullName evidence="5">RCK N-terminal domain-containing protein</fullName>
    </recommendedName>
</protein>
<keyword evidence="1" id="KW-0472">Membrane</keyword>
<keyword evidence="1" id="KW-0812">Transmembrane</keyword>
<dbReference type="GO" id="GO:0008324">
    <property type="term" value="F:monoatomic cation transmembrane transporter activity"/>
    <property type="evidence" value="ECO:0007669"/>
    <property type="project" value="InterPro"/>
</dbReference>
<dbReference type="PANTHER" id="PTHR43833">
    <property type="entry name" value="POTASSIUM CHANNEL PROTEIN 2-RELATED-RELATED"/>
    <property type="match status" value="1"/>
</dbReference>
<feature type="domain" description="RCK N-terminal" evidence="2">
    <location>
        <begin position="55"/>
        <end position="171"/>
    </location>
</feature>
<dbReference type="Pfam" id="PF02080">
    <property type="entry name" value="TrkA_C"/>
    <property type="match status" value="1"/>
</dbReference>
<dbReference type="InterPro" id="IPR006037">
    <property type="entry name" value="RCK_C"/>
</dbReference>
<evidence type="ECO:0000313" key="4">
    <source>
        <dbReference type="EMBL" id="SVC98052.1"/>
    </source>
</evidence>
<dbReference type="InterPro" id="IPR050721">
    <property type="entry name" value="Trk_Ktr_HKT_K-transport"/>
</dbReference>
<proteinExistence type="predicted"/>
<feature type="non-terminal residue" evidence="4">
    <location>
        <position position="1"/>
    </location>
</feature>
<gene>
    <name evidence="4" type="ORF">METZ01_LOCUS350906</name>
</gene>
<accession>A0A382RLB5</accession>